<feature type="domain" description="HAMP" evidence="13">
    <location>
        <begin position="216"/>
        <end position="268"/>
    </location>
</feature>
<evidence type="ECO:0000313" key="15">
    <source>
        <dbReference type="Proteomes" id="UP000019277"/>
    </source>
</evidence>
<comment type="catalytic activity">
    <reaction evidence="1">
        <text>ATP + protein L-histidine = ADP + protein N-phospho-L-histidine.</text>
        <dbReference type="EC" id="2.7.13.3"/>
    </reaction>
</comment>
<evidence type="ECO:0000256" key="10">
    <source>
        <dbReference type="SAM" id="MobiDB-lite"/>
    </source>
</evidence>
<evidence type="ECO:0000256" key="9">
    <source>
        <dbReference type="ARBA" id="ARBA00023012"/>
    </source>
</evidence>
<dbReference type="RefSeq" id="WP_063936002.1">
    <property type="nucleotide sequence ID" value="NZ_AYXG01000177.1"/>
</dbReference>
<dbReference type="InterPro" id="IPR036890">
    <property type="entry name" value="HATPase_C_sf"/>
</dbReference>
<dbReference type="GO" id="GO:0000155">
    <property type="term" value="F:phosphorelay sensor kinase activity"/>
    <property type="evidence" value="ECO:0007669"/>
    <property type="project" value="InterPro"/>
</dbReference>
<dbReference type="SUPFAM" id="SSF47384">
    <property type="entry name" value="Homodimeric domain of signal transducing histidine kinase"/>
    <property type="match status" value="1"/>
</dbReference>
<accession>W7ITD2</accession>
<keyword evidence="11" id="KW-0472">Membrane</keyword>
<dbReference type="STRING" id="909613.UO65_4675"/>
<dbReference type="InterPro" id="IPR007891">
    <property type="entry name" value="CHASE3"/>
</dbReference>
<keyword evidence="5 14" id="KW-0808">Transferase</keyword>
<feature type="transmembrane region" description="Helical" evidence="11">
    <location>
        <begin position="191"/>
        <end position="214"/>
    </location>
</feature>
<evidence type="ECO:0000256" key="6">
    <source>
        <dbReference type="ARBA" id="ARBA00022692"/>
    </source>
</evidence>
<dbReference type="Pfam" id="PF02518">
    <property type="entry name" value="HATPase_c"/>
    <property type="match status" value="1"/>
</dbReference>
<dbReference type="AlphaFoldDB" id="W7ITD2"/>
<dbReference type="InterPro" id="IPR003594">
    <property type="entry name" value="HATPase_dom"/>
</dbReference>
<evidence type="ECO:0000256" key="11">
    <source>
        <dbReference type="SAM" id="Phobius"/>
    </source>
</evidence>
<dbReference type="eggNOG" id="COG5278">
    <property type="taxonomic scope" value="Bacteria"/>
</dbReference>
<evidence type="ECO:0000256" key="8">
    <source>
        <dbReference type="ARBA" id="ARBA00022989"/>
    </source>
</evidence>
<dbReference type="SUPFAM" id="SSF158472">
    <property type="entry name" value="HAMP domain-like"/>
    <property type="match status" value="1"/>
</dbReference>
<organism evidence="14 15">
    <name type="scientific">Actinokineospora spheciospongiae</name>
    <dbReference type="NCBI Taxonomy" id="909613"/>
    <lineage>
        <taxon>Bacteria</taxon>
        <taxon>Bacillati</taxon>
        <taxon>Actinomycetota</taxon>
        <taxon>Actinomycetes</taxon>
        <taxon>Pseudonocardiales</taxon>
        <taxon>Pseudonocardiaceae</taxon>
        <taxon>Actinokineospora</taxon>
    </lineage>
</organism>
<dbReference type="SMART" id="SM00387">
    <property type="entry name" value="HATPase_c"/>
    <property type="match status" value="1"/>
</dbReference>
<gene>
    <name evidence="14" type="ORF">UO65_4675</name>
</gene>
<evidence type="ECO:0000256" key="1">
    <source>
        <dbReference type="ARBA" id="ARBA00000085"/>
    </source>
</evidence>
<dbReference type="PANTHER" id="PTHR43304">
    <property type="entry name" value="PHYTOCHROME-LIKE PROTEIN CPH1"/>
    <property type="match status" value="1"/>
</dbReference>
<dbReference type="Gene3D" id="6.10.340.10">
    <property type="match status" value="1"/>
</dbReference>
<name>W7ITD2_9PSEU</name>
<keyword evidence="7 14" id="KW-0418">Kinase</keyword>
<dbReference type="eggNOG" id="COG4251">
    <property type="taxonomic scope" value="Bacteria"/>
</dbReference>
<evidence type="ECO:0000259" key="13">
    <source>
        <dbReference type="PROSITE" id="PS50885"/>
    </source>
</evidence>
<dbReference type="PATRIC" id="fig|909613.9.peg.4677"/>
<keyword evidence="4" id="KW-0597">Phosphoprotein</keyword>
<dbReference type="InterPro" id="IPR052162">
    <property type="entry name" value="Sensor_kinase/Photoreceptor"/>
</dbReference>
<keyword evidence="15" id="KW-1185">Reference proteome</keyword>
<dbReference type="EMBL" id="AYXG01000177">
    <property type="protein sequence ID" value="EWC60022.1"/>
    <property type="molecule type" value="Genomic_DNA"/>
</dbReference>
<dbReference type="Gene3D" id="3.30.565.10">
    <property type="entry name" value="Histidine kinase-like ATPase, C-terminal domain"/>
    <property type="match status" value="1"/>
</dbReference>
<dbReference type="InterPro" id="IPR005467">
    <property type="entry name" value="His_kinase_dom"/>
</dbReference>
<dbReference type="GO" id="GO:0005886">
    <property type="term" value="C:plasma membrane"/>
    <property type="evidence" value="ECO:0007669"/>
    <property type="project" value="UniProtKB-SubCell"/>
</dbReference>
<dbReference type="InterPro" id="IPR003660">
    <property type="entry name" value="HAMP_dom"/>
</dbReference>
<dbReference type="Proteomes" id="UP000019277">
    <property type="component" value="Unassembled WGS sequence"/>
</dbReference>
<dbReference type="CDD" id="cd06225">
    <property type="entry name" value="HAMP"/>
    <property type="match status" value="1"/>
</dbReference>
<keyword evidence="9" id="KW-0902">Two-component regulatory system</keyword>
<feature type="domain" description="Histidine kinase" evidence="12">
    <location>
        <begin position="297"/>
        <end position="515"/>
    </location>
</feature>
<feature type="region of interest" description="Disordered" evidence="10">
    <location>
        <begin position="514"/>
        <end position="535"/>
    </location>
</feature>
<dbReference type="Pfam" id="PF00512">
    <property type="entry name" value="HisKA"/>
    <property type="match status" value="1"/>
</dbReference>
<evidence type="ECO:0000256" key="2">
    <source>
        <dbReference type="ARBA" id="ARBA00004236"/>
    </source>
</evidence>
<evidence type="ECO:0000256" key="4">
    <source>
        <dbReference type="ARBA" id="ARBA00022553"/>
    </source>
</evidence>
<dbReference type="CDD" id="cd19410">
    <property type="entry name" value="HK9-like_sensor"/>
    <property type="match status" value="1"/>
</dbReference>
<dbReference type="InterPro" id="IPR004358">
    <property type="entry name" value="Sig_transdc_His_kin-like_C"/>
</dbReference>
<keyword evidence="6 11" id="KW-0812">Transmembrane</keyword>
<evidence type="ECO:0000256" key="7">
    <source>
        <dbReference type="ARBA" id="ARBA00022777"/>
    </source>
</evidence>
<dbReference type="Gene3D" id="1.10.287.130">
    <property type="match status" value="1"/>
</dbReference>
<dbReference type="EC" id="2.7.13.3" evidence="3"/>
<dbReference type="PANTHER" id="PTHR43304:SF1">
    <property type="entry name" value="PAC DOMAIN-CONTAINING PROTEIN"/>
    <property type="match status" value="1"/>
</dbReference>
<sequence>MSEHPSRPRRSGLTRWSLRRRSTVASVLLVVVFAAAIAAVAVAINDLDSTRARLLDRIGPMVISSEQLTTAVVDQETGVRGFAITVRPEFRTPYDDGRSRQRQAEAELRPLLTDLPGVEAKFEEALRHVEVWRAEYAEPTIEQAAAARLTTDPEAGKVLFDRARSALDELRADLEEERVVGRAALNDSATALVRTCVITLGALLLLVVVASVLLRSAVVAPLSRLSHQVRQVADGRFGHRVEVTGPAEIAGLAEDVDVMRARILYELEVLRQTNTELDTLSADLKRSNAELEQFAYVASHDLQEPLRKVASFCQLLERRYSDKLDDNARQYIGFAVDGARRMQVLINDLLSFSRVGRHTGKHVDVPVANLVESAQRNLGAVLEETGATVEVPAELPVVRGEVPLLTAVFQNLIGNAVKFRAEEPPVVRIGVERDGDEWVFSVSDNGIGVEPQFAERVFVIFQRLHGKDAYPGTGIGLAMCRKIVEFHGGRIWLDTEHAESGGRGTTIRFTLPVITPPEPQEPAAEPEPAAAEPRA</sequence>
<dbReference type="SMART" id="SM00304">
    <property type="entry name" value="HAMP"/>
    <property type="match status" value="1"/>
</dbReference>
<dbReference type="SMART" id="SM00388">
    <property type="entry name" value="HisKA"/>
    <property type="match status" value="1"/>
</dbReference>
<dbReference type="PROSITE" id="PS50109">
    <property type="entry name" value="HIS_KIN"/>
    <property type="match status" value="1"/>
</dbReference>
<dbReference type="PROSITE" id="PS50885">
    <property type="entry name" value="HAMP"/>
    <property type="match status" value="1"/>
</dbReference>
<keyword evidence="8 11" id="KW-1133">Transmembrane helix</keyword>
<comment type="caution">
    <text evidence="14">The sequence shown here is derived from an EMBL/GenBank/DDBJ whole genome shotgun (WGS) entry which is preliminary data.</text>
</comment>
<dbReference type="Pfam" id="PF05227">
    <property type="entry name" value="CHASE3"/>
    <property type="match status" value="1"/>
</dbReference>
<proteinExistence type="predicted"/>
<dbReference type="OrthoDB" id="9808408at2"/>
<evidence type="ECO:0000256" key="5">
    <source>
        <dbReference type="ARBA" id="ARBA00022679"/>
    </source>
</evidence>
<dbReference type="SUPFAM" id="SSF55874">
    <property type="entry name" value="ATPase domain of HSP90 chaperone/DNA topoisomerase II/histidine kinase"/>
    <property type="match status" value="1"/>
</dbReference>
<dbReference type="InterPro" id="IPR036097">
    <property type="entry name" value="HisK_dim/P_sf"/>
</dbReference>
<dbReference type="PRINTS" id="PR00344">
    <property type="entry name" value="BCTRLSENSOR"/>
</dbReference>
<dbReference type="Pfam" id="PF00672">
    <property type="entry name" value="HAMP"/>
    <property type="match status" value="1"/>
</dbReference>
<comment type="subcellular location">
    <subcellularLocation>
        <location evidence="2">Cell membrane</location>
    </subcellularLocation>
</comment>
<evidence type="ECO:0000259" key="12">
    <source>
        <dbReference type="PROSITE" id="PS50109"/>
    </source>
</evidence>
<reference evidence="14 15" key="1">
    <citation type="journal article" date="2014" name="Genome Announc.">
        <title>Draft Genome Sequence of the Antitrypanosomally Active Sponge-Associated Bacterium Actinokineospora sp. Strain EG49.</title>
        <authorList>
            <person name="Harjes J."/>
            <person name="Ryu T."/>
            <person name="Abdelmohsen U.R."/>
            <person name="Moitinho-Silva L."/>
            <person name="Horn H."/>
            <person name="Ravasi T."/>
            <person name="Hentschel U."/>
        </authorList>
    </citation>
    <scope>NUCLEOTIDE SEQUENCE [LARGE SCALE GENOMIC DNA]</scope>
    <source>
        <strain evidence="14 15">EG49</strain>
    </source>
</reference>
<evidence type="ECO:0000313" key="14">
    <source>
        <dbReference type="EMBL" id="EWC60022.1"/>
    </source>
</evidence>
<protein>
    <recommendedName>
        <fullName evidence="3">histidine kinase</fullName>
        <ecNumber evidence="3">2.7.13.3</ecNumber>
    </recommendedName>
</protein>
<evidence type="ECO:0000256" key="3">
    <source>
        <dbReference type="ARBA" id="ARBA00012438"/>
    </source>
</evidence>
<feature type="compositionally biased region" description="Low complexity" evidence="10">
    <location>
        <begin position="521"/>
        <end position="535"/>
    </location>
</feature>
<dbReference type="CDD" id="cd00082">
    <property type="entry name" value="HisKA"/>
    <property type="match status" value="1"/>
</dbReference>
<dbReference type="InterPro" id="IPR003661">
    <property type="entry name" value="HisK_dim/P_dom"/>
</dbReference>